<evidence type="ECO:0000259" key="3">
    <source>
        <dbReference type="Pfam" id="PF00884"/>
    </source>
</evidence>
<dbReference type="Pfam" id="PF00884">
    <property type="entry name" value="Sulfatase"/>
    <property type="match status" value="1"/>
</dbReference>
<feature type="transmembrane region" description="Helical" evidence="2">
    <location>
        <begin position="217"/>
        <end position="239"/>
    </location>
</feature>
<evidence type="ECO:0000256" key="1">
    <source>
        <dbReference type="SAM" id="MobiDB-lite"/>
    </source>
</evidence>
<keyword evidence="2" id="KW-0472">Membrane</keyword>
<feature type="transmembrane region" description="Helical" evidence="2">
    <location>
        <begin position="39"/>
        <end position="59"/>
    </location>
</feature>
<proteinExistence type="predicted"/>
<keyword evidence="2" id="KW-0812">Transmembrane</keyword>
<evidence type="ECO:0000256" key="2">
    <source>
        <dbReference type="SAM" id="Phobius"/>
    </source>
</evidence>
<dbReference type="AlphaFoldDB" id="A0AA39GKE8"/>
<protein>
    <recommendedName>
        <fullName evidence="3">Sulfatase N-terminal domain-containing protein</fullName>
    </recommendedName>
</protein>
<reference evidence="4" key="1">
    <citation type="submission" date="2022-10" db="EMBL/GenBank/DDBJ databases">
        <title>Determination and structural analysis of whole genome sequence of Sarocladium strictum F4-1.</title>
        <authorList>
            <person name="Hu L."/>
            <person name="Jiang Y."/>
        </authorList>
    </citation>
    <scope>NUCLEOTIDE SEQUENCE</scope>
    <source>
        <strain evidence="4">F4-1</strain>
    </source>
</reference>
<evidence type="ECO:0000313" key="5">
    <source>
        <dbReference type="Proteomes" id="UP001175261"/>
    </source>
</evidence>
<dbReference type="InterPro" id="IPR052701">
    <property type="entry name" value="GAG_Ulvan_Degrading_Sulfatases"/>
</dbReference>
<dbReference type="InterPro" id="IPR017850">
    <property type="entry name" value="Alkaline_phosphatase_core_sf"/>
</dbReference>
<feature type="transmembrane region" description="Helical" evidence="2">
    <location>
        <begin position="6"/>
        <end position="27"/>
    </location>
</feature>
<feature type="region of interest" description="Disordered" evidence="1">
    <location>
        <begin position="718"/>
        <end position="743"/>
    </location>
</feature>
<keyword evidence="2" id="KW-1133">Transmembrane helix</keyword>
<dbReference type="EMBL" id="JAPDFR010000002">
    <property type="protein sequence ID" value="KAK0389003.1"/>
    <property type="molecule type" value="Genomic_DNA"/>
</dbReference>
<dbReference type="PANTHER" id="PTHR43751">
    <property type="entry name" value="SULFATASE"/>
    <property type="match status" value="1"/>
</dbReference>
<keyword evidence="5" id="KW-1185">Reference proteome</keyword>
<organism evidence="4 5">
    <name type="scientific">Sarocladium strictum</name>
    <name type="common">Black bundle disease fungus</name>
    <name type="synonym">Acremonium strictum</name>
    <dbReference type="NCBI Taxonomy" id="5046"/>
    <lineage>
        <taxon>Eukaryota</taxon>
        <taxon>Fungi</taxon>
        <taxon>Dikarya</taxon>
        <taxon>Ascomycota</taxon>
        <taxon>Pezizomycotina</taxon>
        <taxon>Sordariomycetes</taxon>
        <taxon>Hypocreomycetidae</taxon>
        <taxon>Hypocreales</taxon>
        <taxon>Sarocladiaceae</taxon>
        <taxon>Sarocladium</taxon>
    </lineage>
</organism>
<feature type="domain" description="Sulfatase N-terminal" evidence="3">
    <location>
        <begin position="411"/>
        <end position="694"/>
    </location>
</feature>
<gene>
    <name evidence="4" type="ORF">NLU13_2580</name>
</gene>
<sequence>MALASPSFFFAVLATLVITTKIIHIYANSKALAQKHLLLWGYSFFAQDLVLLAAFRSLFASSLYTTRRRRQCFSSLASWIVTLLAVYTALVSFAGICFFTFNGSEIHYRNLDFAKDASARAVLLSGLLTGAIVAIATVTFSWLAQTPIYFVFGLPADAITFGWSACRPFLARSFLSGKGSFVSYQPVSQNSSVSEKLLDDLDTNESEATAMSQWKRAAWYLASVASVAALLVEAGFLIFRPAESSLTYLSWTAPILPFIDFDNSSPSLQRLAPVYDSGIGNAWDETSALGKPPKFPWLRQEPELPGFEDWYREDAKHYNAAQDPLKANDQLQGLLPGLREHLKGLKIRHVVVLMLESTRKDLFPVKKDGLIWNRFAETYPDRKLSPEAVERLATLTPTANYLTGDYEDGFDHAQNKKKKGRGGISFDNAYTSGTFTLKSTVGTLCGVHPLIADFNLEYQHHIYQPCLPHILEALNSIEDKGRKHGFSADKWRSSFLQSSTIDYDNTGPLLQAIGFPKNQTIAKEYLKRPDAKFGKVTLPDINYFGIAEYPLRDYIRDAFVTAKKNHERVFLTHITSTSHHPYNMPANETYVPLGYEDALSDMSHYVNAVGYDDRWISQIFDVLDQEGVADETLVVLHGDHGLSIPENDILASYYNPNVGCDHVPLVFSHPKLPPMQINTPVSTVQILPTILDLLVESKSLSHKKARAAQDLRENFEGTSLLRGAKGTDQPAKGGDQKKEESSYSQNVGKWQFVVMNPGRAMVGVRHADHKDWRLVVPVLANVVWRFTDISADPREQHPTVNFDFRHLLATVEKEHGVEAAKWVEEAAFVARWWVEENSKRWQYGQYASSQAS</sequence>
<accession>A0AA39GKE8</accession>
<feature type="transmembrane region" description="Helical" evidence="2">
    <location>
        <begin position="121"/>
        <end position="142"/>
    </location>
</feature>
<name>A0AA39GKE8_SARSR</name>
<feature type="transmembrane region" description="Helical" evidence="2">
    <location>
        <begin position="79"/>
        <end position="101"/>
    </location>
</feature>
<dbReference type="PANTHER" id="PTHR43751:SF3">
    <property type="entry name" value="SULFATASE N-TERMINAL DOMAIN-CONTAINING PROTEIN"/>
    <property type="match status" value="1"/>
</dbReference>
<dbReference type="InterPro" id="IPR000917">
    <property type="entry name" value="Sulfatase_N"/>
</dbReference>
<dbReference type="Gene3D" id="3.40.720.10">
    <property type="entry name" value="Alkaline Phosphatase, subunit A"/>
    <property type="match status" value="1"/>
</dbReference>
<comment type="caution">
    <text evidence="4">The sequence shown here is derived from an EMBL/GenBank/DDBJ whole genome shotgun (WGS) entry which is preliminary data.</text>
</comment>
<evidence type="ECO:0000313" key="4">
    <source>
        <dbReference type="EMBL" id="KAK0389003.1"/>
    </source>
</evidence>
<dbReference type="SUPFAM" id="SSF53649">
    <property type="entry name" value="Alkaline phosphatase-like"/>
    <property type="match status" value="1"/>
</dbReference>
<dbReference type="Proteomes" id="UP001175261">
    <property type="component" value="Unassembled WGS sequence"/>
</dbReference>